<gene>
    <name evidence="1" type="ORF">ebA5788</name>
</gene>
<evidence type="ECO:0000313" key="2">
    <source>
        <dbReference type="Proteomes" id="UP000006552"/>
    </source>
</evidence>
<dbReference type="KEGG" id="eba:ebA5788"/>
<reference evidence="1 2" key="1">
    <citation type="journal article" date="2005" name="Arch. Microbiol.">
        <title>The genome sequence of an anaerobic aromatic-degrading denitrifying bacterium, strain EbN1.</title>
        <authorList>
            <person name="Rabus R."/>
            <person name="Kube M."/>
            <person name="Heider J."/>
            <person name="Beck A."/>
            <person name="Heitmann K."/>
            <person name="Widdel F."/>
            <person name="Reinhardt R."/>
        </authorList>
    </citation>
    <scope>NUCLEOTIDE SEQUENCE [LARGE SCALE GENOMIC DNA]</scope>
    <source>
        <strain evidence="1 2">EbN1</strain>
    </source>
</reference>
<dbReference type="STRING" id="76114.ebA5788"/>
<dbReference type="HOGENOM" id="CLU_2713594_0_0_4"/>
<proteinExistence type="predicted"/>
<dbReference type="AlphaFoldDB" id="Q5NZV4"/>
<organism evidence="1 2">
    <name type="scientific">Aromatoleum aromaticum (strain DSM 19018 / LMG 30748 / EbN1)</name>
    <name type="common">Azoarcus sp. (strain EbN1)</name>
    <dbReference type="NCBI Taxonomy" id="76114"/>
    <lineage>
        <taxon>Bacteria</taxon>
        <taxon>Pseudomonadati</taxon>
        <taxon>Pseudomonadota</taxon>
        <taxon>Betaproteobacteria</taxon>
        <taxon>Rhodocyclales</taxon>
        <taxon>Rhodocyclaceae</taxon>
        <taxon>Aromatoleum</taxon>
    </lineage>
</organism>
<name>Q5NZV4_AROAE</name>
<evidence type="ECO:0000313" key="1">
    <source>
        <dbReference type="EMBL" id="CAI09410.1"/>
    </source>
</evidence>
<sequence>MIVNGLPVSVMHFRCDCPAVPGESRYPDVSPRRVRPALQIGNILAFCQDHSYSQVRNSITNNPPFPIFFDID</sequence>
<dbReference type="Proteomes" id="UP000006552">
    <property type="component" value="Chromosome"/>
</dbReference>
<keyword evidence="2" id="KW-1185">Reference proteome</keyword>
<protein>
    <submittedName>
        <fullName evidence="1">Uncharacterized protein</fullName>
    </submittedName>
</protein>
<accession>Q5NZV4</accession>
<dbReference type="EMBL" id="CR555306">
    <property type="protein sequence ID" value="CAI09410.1"/>
    <property type="molecule type" value="Genomic_DNA"/>
</dbReference>